<keyword evidence="3" id="KW-1185">Reference proteome</keyword>
<evidence type="ECO:0000313" key="2">
    <source>
        <dbReference type="EMBL" id="OBY66055.1"/>
    </source>
</evidence>
<dbReference type="CDD" id="cd04301">
    <property type="entry name" value="NAT_SF"/>
    <property type="match status" value="1"/>
</dbReference>
<dbReference type="SUPFAM" id="SSF55729">
    <property type="entry name" value="Acyl-CoA N-acyltransferases (Nat)"/>
    <property type="match status" value="1"/>
</dbReference>
<dbReference type="EMBL" id="LSFL01000019">
    <property type="protein sequence ID" value="OBY66055.1"/>
    <property type="molecule type" value="Genomic_DNA"/>
</dbReference>
<organism evidence="2 3">
    <name type="scientific">Polaribacter reichenbachii</name>
    <dbReference type="NCBI Taxonomy" id="996801"/>
    <lineage>
        <taxon>Bacteria</taxon>
        <taxon>Pseudomonadati</taxon>
        <taxon>Bacteroidota</taxon>
        <taxon>Flavobacteriia</taxon>
        <taxon>Flavobacteriales</taxon>
        <taxon>Flavobacteriaceae</taxon>
    </lineage>
</organism>
<dbReference type="GO" id="GO:0016747">
    <property type="term" value="F:acyltransferase activity, transferring groups other than amino-acyl groups"/>
    <property type="evidence" value="ECO:0007669"/>
    <property type="project" value="InterPro"/>
</dbReference>
<proteinExistence type="predicted"/>
<gene>
    <name evidence="2" type="ORF">LPB301_07145</name>
</gene>
<accession>A0A1B8U2H1</accession>
<comment type="caution">
    <text evidence="2">The sequence shown here is derived from an EMBL/GenBank/DDBJ whole genome shotgun (WGS) entry which is preliminary data.</text>
</comment>
<reference evidence="3" key="1">
    <citation type="submission" date="2016-02" db="EMBL/GenBank/DDBJ databases">
        <title>Paenibacillus sp. LPB0068, isolated from Crassostrea gigas.</title>
        <authorList>
            <person name="Shin S.-K."/>
            <person name="Yi H."/>
        </authorList>
    </citation>
    <scope>NUCLEOTIDE SEQUENCE [LARGE SCALE GENOMIC DNA]</scope>
    <source>
        <strain evidence="3">KCTC 23969</strain>
    </source>
</reference>
<feature type="domain" description="N-acetyltransferase" evidence="1">
    <location>
        <begin position="86"/>
        <end position="215"/>
    </location>
</feature>
<dbReference type="Proteomes" id="UP000092612">
    <property type="component" value="Unassembled WGS sequence"/>
</dbReference>
<dbReference type="AlphaFoldDB" id="A0A1B8U2H1"/>
<dbReference type="Gene3D" id="3.40.630.30">
    <property type="match status" value="1"/>
</dbReference>
<evidence type="ECO:0000259" key="1">
    <source>
        <dbReference type="PROSITE" id="PS51186"/>
    </source>
</evidence>
<evidence type="ECO:0000313" key="3">
    <source>
        <dbReference type="Proteomes" id="UP000092612"/>
    </source>
</evidence>
<protein>
    <recommendedName>
        <fullName evidence="1">N-acetyltransferase domain-containing protein</fullName>
    </recommendedName>
</protein>
<dbReference type="STRING" id="996801.BW723_14230"/>
<name>A0A1B8U2H1_9FLAO</name>
<dbReference type="Pfam" id="PF13673">
    <property type="entry name" value="Acetyltransf_10"/>
    <property type="match status" value="1"/>
</dbReference>
<dbReference type="InterPro" id="IPR016181">
    <property type="entry name" value="Acyl_CoA_acyltransferase"/>
</dbReference>
<sequence>MNFDYSLIKNSEWPNRLWFHQEINKDIITLAKEKIITCSTNLTIPYWNIYNSNSFEILEQYGFHLKFEQIGMSLKTPDLITELNTLNLKEVSNEKEAQQWSILFSKSFGYYINPILLKTPNRNTNFYIAYDKDEAVGTTILHTTNKVAGIHALGIIPQQRRKGYAEQIMKLLINQSIEANSDYITLQSSNMGKGLYLKLGFKEQFIIKNYALQTV</sequence>
<dbReference type="InterPro" id="IPR000182">
    <property type="entry name" value="GNAT_dom"/>
</dbReference>
<dbReference type="PROSITE" id="PS51186">
    <property type="entry name" value="GNAT"/>
    <property type="match status" value="1"/>
</dbReference>